<dbReference type="AlphaFoldDB" id="A0A8H7HNX7"/>
<reference evidence="1" key="1">
    <citation type="submission" date="2020-09" db="EMBL/GenBank/DDBJ databases">
        <title>Comparative genome analyses of four rice-infecting Rhizoctonia solani isolates reveal extensive enrichment of homogalacturonan modification genes.</title>
        <authorList>
            <person name="Lee D.-Y."/>
            <person name="Jeon J."/>
            <person name="Kim K.-T."/>
            <person name="Cheong K."/>
            <person name="Song H."/>
            <person name="Choi G."/>
            <person name="Ko J."/>
            <person name="Opiyo S.O."/>
            <person name="Zuo S."/>
            <person name="Madhav S."/>
            <person name="Lee Y.-H."/>
            <person name="Wang G.-L."/>
        </authorList>
    </citation>
    <scope>NUCLEOTIDE SEQUENCE</scope>
    <source>
        <strain evidence="1">AG1-IA WGL</strain>
    </source>
</reference>
<feature type="non-terminal residue" evidence="1">
    <location>
        <position position="1"/>
    </location>
</feature>
<evidence type="ECO:0000313" key="2">
    <source>
        <dbReference type="Proteomes" id="UP000602905"/>
    </source>
</evidence>
<proteinExistence type="predicted"/>
<dbReference type="Proteomes" id="UP000602905">
    <property type="component" value="Unassembled WGS sequence"/>
</dbReference>
<name>A0A8H7HNX7_9AGAM</name>
<gene>
    <name evidence="1" type="ORF">RHS03_06662</name>
</gene>
<dbReference type="OrthoDB" id="3269726at2759"/>
<dbReference type="EMBL" id="JACYCD010000225">
    <property type="protein sequence ID" value="KAF8700487.1"/>
    <property type="molecule type" value="Genomic_DNA"/>
</dbReference>
<comment type="caution">
    <text evidence="1">The sequence shown here is derived from an EMBL/GenBank/DDBJ whole genome shotgun (WGS) entry which is preliminary data.</text>
</comment>
<sequence length="557" mass="62790">MALSSDILALSTSFPSKQKRALMEFTNTWGDGKVFDLYRTLDRSATTVSRLEIRIEGSAPPHRFVLAYLTNGPTYRFDRRPETSKPGTLALETFAGLSNRKAADDYSILNLEDVEALKGTTHCELDLSAPPNTDLLHVFSACFSLSQDKKAREYALLKYNCYFFSWTLVMIVARHTLPFVVPSSDEVIERATPNLHSLTDSLTDKIVDILLNLVLNTISEFRVRLGRSIIGGLRKRGIIGWSLPVGAVRFVLRRALKYQLDSGLRSKLKQKTQEQLVSSLKPMLEELLGQRDTAQTIIKVDKRLWIDELVDDFRPLVGQQLTRVLWDVILNIISPPANVTSTEINEQTQTSTERPEFSVRIKQGLIGDFQFVKMWNDALSAALPAAREAARGKADPSKFQDSQQLHSEMFNTAFKAASGAALEAAQKVAEDTKEEMNNPKRDDMWKKFWKVWDIVWDSSRSKAEATVVQVVAKSLVEVVGNNNKQHFMALISEHRSQVPEARRLSIADFQNNILKSVRTAYIQTSEPYVASIQAAMGRAWDISKTTYRPFGPQQQSE</sequence>
<evidence type="ECO:0000313" key="1">
    <source>
        <dbReference type="EMBL" id="KAF8700487.1"/>
    </source>
</evidence>
<organism evidence="1 2">
    <name type="scientific">Rhizoctonia solani</name>
    <dbReference type="NCBI Taxonomy" id="456999"/>
    <lineage>
        <taxon>Eukaryota</taxon>
        <taxon>Fungi</taxon>
        <taxon>Dikarya</taxon>
        <taxon>Basidiomycota</taxon>
        <taxon>Agaricomycotina</taxon>
        <taxon>Agaricomycetes</taxon>
        <taxon>Cantharellales</taxon>
        <taxon>Ceratobasidiaceae</taxon>
        <taxon>Rhizoctonia</taxon>
    </lineage>
</organism>
<protein>
    <submittedName>
        <fullName evidence="1">Uncharacterized protein</fullName>
    </submittedName>
</protein>
<accession>A0A8H7HNX7</accession>